<dbReference type="Proteomes" id="UP000002051">
    <property type="component" value="Chromosome 8"/>
</dbReference>
<dbReference type="HOGENOM" id="CLU_094761_0_0_1"/>
<keyword evidence="5" id="KW-0804">Transcription</keyword>
<evidence type="ECO:0000256" key="7">
    <source>
        <dbReference type="SAM" id="MobiDB-lite"/>
    </source>
</evidence>
<dbReference type="GO" id="GO:0003677">
    <property type="term" value="F:DNA binding"/>
    <property type="evidence" value="ECO:0007669"/>
    <property type="project" value="UniProtKB-KW"/>
</dbReference>
<dbReference type="Pfam" id="PF02229">
    <property type="entry name" value="PC4"/>
    <property type="match status" value="1"/>
</dbReference>
<sequence length="169" mass="19585">MDDAETKGRIEETVLKILQESNMDDVTESKIRKQASNELDLNLSQPPFKAFVKQIIEDFLLQKQQEQQNEKKEEEEEEKQQVKQEGASNRSTVYDDSGDLVICELGKKRKVTIQDFKGRTFVSIREFYTKDGKELPSSKGISLTQEQWLAFKKIVPDIEQAIQKKESRV</sequence>
<evidence type="ECO:0000256" key="1">
    <source>
        <dbReference type="ARBA" id="ARBA00004123"/>
    </source>
</evidence>
<dbReference type="InterPro" id="IPR003173">
    <property type="entry name" value="PC4_C"/>
</dbReference>
<dbReference type="FunFam" id="2.30.31.10:FF:000011">
    <property type="entry name" value="RNA polymerase II transcriptional coactivator KELP"/>
    <property type="match status" value="1"/>
</dbReference>
<dbReference type="ExpressionAtlas" id="A0A072TUY7">
    <property type="expression patterns" value="differential"/>
</dbReference>
<feature type="domain" description="DEK-C" evidence="8">
    <location>
        <begin position="4"/>
        <end position="61"/>
    </location>
</feature>
<keyword evidence="4 10" id="KW-0238">DNA-binding</keyword>
<dbReference type="GO" id="GO:0005737">
    <property type="term" value="C:cytoplasm"/>
    <property type="evidence" value="ECO:0007669"/>
    <property type="project" value="EnsemblPlants"/>
</dbReference>
<proteinExistence type="inferred from homology"/>
<evidence type="ECO:0000256" key="3">
    <source>
        <dbReference type="ARBA" id="ARBA00023015"/>
    </source>
</evidence>
<evidence type="ECO:0000256" key="2">
    <source>
        <dbReference type="ARBA" id="ARBA00009001"/>
    </source>
</evidence>
<dbReference type="EnsemblPlants" id="KEH21252">
    <property type="protein sequence ID" value="KEH21252"/>
    <property type="gene ID" value="MTR_8g099650"/>
</dbReference>
<dbReference type="Pfam" id="PF08766">
    <property type="entry name" value="DEK_C"/>
    <property type="match status" value="1"/>
</dbReference>
<evidence type="ECO:0000313" key="10">
    <source>
        <dbReference type="EMBL" id="RHN43492.1"/>
    </source>
</evidence>
<dbReference type="GO" id="GO:0005667">
    <property type="term" value="C:transcription regulator complex"/>
    <property type="evidence" value="ECO:0000318"/>
    <property type="project" value="GO_Central"/>
</dbReference>
<dbReference type="PIRSF" id="PIRSF038156">
    <property type="entry name" value="RNA_pol_II_KELP"/>
    <property type="match status" value="1"/>
</dbReference>
<reference evidence="9 12" key="2">
    <citation type="journal article" date="2014" name="BMC Genomics">
        <title>An improved genome release (version Mt4.0) for the model legume Medicago truncatula.</title>
        <authorList>
            <person name="Tang H."/>
            <person name="Krishnakumar V."/>
            <person name="Bidwell S."/>
            <person name="Rosen B."/>
            <person name="Chan A."/>
            <person name="Zhou S."/>
            <person name="Gentzbittel L."/>
            <person name="Childs K.L."/>
            <person name="Yandell M."/>
            <person name="Gundlach H."/>
            <person name="Mayer K.F."/>
            <person name="Schwartz D.C."/>
            <person name="Town C.D."/>
        </authorList>
    </citation>
    <scope>GENOME REANNOTATION</scope>
    <source>
        <strain evidence="9">A17</strain>
        <strain evidence="11 12">cv. Jemalong A17</strain>
    </source>
</reference>
<dbReference type="Gene3D" id="2.30.31.10">
    <property type="entry name" value="Transcriptional Coactivator Pc4, Chain A"/>
    <property type="match status" value="1"/>
</dbReference>
<keyword evidence="6" id="KW-0539">Nucleus</keyword>
<comment type="similarity">
    <text evidence="2">Belongs to the transcriptional coactivator PC4 family.</text>
</comment>
<dbReference type="PANTHER" id="PTHR13215">
    <property type="entry name" value="RNA POLYMERASE II TRANSCRIPTIONAL COACTIVATOR"/>
    <property type="match status" value="1"/>
</dbReference>
<dbReference type="GO" id="GO:0005634">
    <property type="term" value="C:nucleus"/>
    <property type="evidence" value="ECO:0000318"/>
    <property type="project" value="GO_Central"/>
</dbReference>
<dbReference type="Gramene" id="rna50080">
    <property type="protein sequence ID" value="RHN43492.1"/>
    <property type="gene ID" value="gene50080"/>
</dbReference>
<keyword evidence="3" id="KW-0805">Transcription regulation</keyword>
<dbReference type="AlphaFoldDB" id="A0A072TUY7"/>
<evidence type="ECO:0000313" key="12">
    <source>
        <dbReference type="Proteomes" id="UP000002051"/>
    </source>
</evidence>
<name>A0A072TUY7_MEDTR</name>
<evidence type="ECO:0000256" key="5">
    <source>
        <dbReference type="ARBA" id="ARBA00023163"/>
    </source>
</evidence>
<organism evidence="9 12">
    <name type="scientific">Medicago truncatula</name>
    <name type="common">Barrel medic</name>
    <name type="synonym">Medicago tribuloides</name>
    <dbReference type="NCBI Taxonomy" id="3880"/>
    <lineage>
        <taxon>Eukaryota</taxon>
        <taxon>Viridiplantae</taxon>
        <taxon>Streptophyta</taxon>
        <taxon>Embryophyta</taxon>
        <taxon>Tracheophyta</taxon>
        <taxon>Spermatophyta</taxon>
        <taxon>Magnoliopsida</taxon>
        <taxon>eudicotyledons</taxon>
        <taxon>Gunneridae</taxon>
        <taxon>Pentapetalae</taxon>
        <taxon>rosids</taxon>
        <taxon>fabids</taxon>
        <taxon>Fabales</taxon>
        <taxon>Fabaceae</taxon>
        <taxon>Papilionoideae</taxon>
        <taxon>50 kb inversion clade</taxon>
        <taxon>NPAAA clade</taxon>
        <taxon>Hologalegina</taxon>
        <taxon>IRL clade</taxon>
        <taxon>Trifolieae</taxon>
        <taxon>Medicago</taxon>
    </lineage>
</organism>
<dbReference type="GO" id="GO:0046982">
    <property type="term" value="F:protein heterodimerization activity"/>
    <property type="evidence" value="ECO:0007669"/>
    <property type="project" value="EnsemblPlants"/>
</dbReference>
<dbReference type="EMBL" id="CM001224">
    <property type="protein sequence ID" value="KEH21252.1"/>
    <property type="molecule type" value="Genomic_DNA"/>
</dbReference>
<dbReference type="PROSITE" id="PS51998">
    <property type="entry name" value="DEK_C"/>
    <property type="match status" value="1"/>
</dbReference>
<dbReference type="OrthoDB" id="2505440at2759"/>
<dbReference type="GO" id="GO:0003713">
    <property type="term" value="F:transcription coactivator activity"/>
    <property type="evidence" value="ECO:0000318"/>
    <property type="project" value="GO_Central"/>
</dbReference>
<dbReference type="EMBL" id="PSQE01000008">
    <property type="protein sequence ID" value="RHN43492.1"/>
    <property type="molecule type" value="Genomic_DNA"/>
</dbReference>
<gene>
    <name evidence="11" type="primary">25502212</name>
    <name evidence="9" type="ordered locus">MTR_8g099650</name>
    <name evidence="10" type="ORF">MtrunA17_Chr8g0388461</name>
</gene>
<evidence type="ECO:0000256" key="6">
    <source>
        <dbReference type="ARBA" id="ARBA00023242"/>
    </source>
</evidence>
<protein>
    <submittedName>
        <fullName evidence="10">Putative transcription factor ssDNA-binding-TF family</fullName>
    </submittedName>
    <submittedName>
        <fullName evidence="9">RNA polymerase II transcriptional coactivator KELP protein</fullName>
    </submittedName>
</protein>
<evidence type="ECO:0000256" key="4">
    <source>
        <dbReference type="ARBA" id="ARBA00023125"/>
    </source>
</evidence>
<comment type="subcellular location">
    <subcellularLocation>
        <location evidence="1">Nucleus</location>
    </subcellularLocation>
</comment>
<reference evidence="11" key="3">
    <citation type="submission" date="2015-04" db="UniProtKB">
        <authorList>
            <consortium name="EnsemblPlants"/>
        </authorList>
    </citation>
    <scope>IDENTIFICATION</scope>
    <source>
        <strain evidence="11">cv. Jemalong A17</strain>
    </source>
</reference>
<feature type="region of interest" description="Disordered" evidence="7">
    <location>
        <begin position="64"/>
        <end position="94"/>
    </location>
</feature>
<evidence type="ECO:0000259" key="8">
    <source>
        <dbReference type="PROSITE" id="PS51998"/>
    </source>
</evidence>
<dbReference type="Proteomes" id="UP000265566">
    <property type="component" value="Chromosome 8"/>
</dbReference>
<dbReference type="KEGG" id="mtr:25502212"/>
<dbReference type="SUPFAM" id="SSF54447">
    <property type="entry name" value="ssDNA-binding transcriptional regulator domain"/>
    <property type="match status" value="1"/>
</dbReference>
<reference evidence="9 12" key="1">
    <citation type="journal article" date="2011" name="Nature">
        <title>The Medicago genome provides insight into the evolution of rhizobial symbioses.</title>
        <authorList>
            <person name="Young N.D."/>
            <person name="Debelle F."/>
            <person name="Oldroyd G.E."/>
            <person name="Geurts R."/>
            <person name="Cannon S.B."/>
            <person name="Udvardi M.K."/>
            <person name="Benedito V.A."/>
            <person name="Mayer K.F."/>
            <person name="Gouzy J."/>
            <person name="Schoof H."/>
            <person name="Van de Peer Y."/>
            <person name="Proost S."/>
            <person name="Cook D.R."/>
            <person name="Meyers B.C."/>
            <person name="Spannagl M."/>
            <person name="Cheung F."/>
            <person name="De Mita S."/>
            <person name="Krishnakumar V."/>
            <person name="Gundlach H."/>
            <person name="Zhou S."/>
            <person name="Mudge J."/>
            <person name="Bharti A.K."/>
            <person name="Murray J.D."/>
            <person name="Naoumkina M.A."/>
            <person name="Rosen B."/>
            <person name="Silverstein K.A."/>
            <person name="Tang H."/>
            <person name="Rombauts S."/>
            <person name="Zhao P.X."/>
            <person name="Zhou P."/>
            <person name="Barbe V."/>
            <person name="Bardou P."/>
            <person name="Bechner M."/>
            <person name="Bellec A."/>
            <person name="Berger A."/>
            <person name="Berges H."/>
            <person name="Bidwell S."/>
            <person name="Bisseling T."/>
            <person name="Choisne N."/>
            <person name="Couloux A."/>
            <person name="Denny R."/>
            <person name="Deshpande S."/>
            <person name="Dai X."/>
            <person name="Doyle J.J."/>
            <person name="Dudez A.M."/>
            <person name="Farmer A.D."/>
            <person name="Fouteau S."/>
            <person name="Franken C."/>
            <person name="Gibelin C."/>
            <person name="Gish J."/>
            <person name="Goldstein S."/>
            <person name="Gonzalez A.J."/>
            <person name="Green P.J."/>
            <person name="Hallab A."/>
            <person name="Hartog M."/>
            <person name="Hua A."/>
            <person name="Humphray S.J."/>
            <person name="Jeong D.H."/>
            <person name="Jing Y."/>
            <person name="Jocker A."/>
            <person name="Kenton S.M."/>
            <person name="Kim D.J."/>
            <person name="Klee K."/>
            <person name="Lai H."/>
            <person name="Lang C."/>
            <person name="Lin S."/>
            <person name="Macmil S.L."/>
            <person name="Magdelenat G."/>
            <person name="Matthews L."/>
            <person name="McCorrison J."/>
            <person name="Monaghan E.L."/>
            <person name="Mun J.H."/>
            <person name="Najar F.Z."/>
            <person name="Nicholson C."/>
            <person name="Noirot C."/>
            <person name="O'Bleness M."/>
            <person name="Paule C.R."/>
            <person name="Poulain J."/>
            <person name="Prion F."/>
            <person name="Qin B."/>
            <person name="Qu C."/>
            <person name="Retzel E.F."/>
            <person name="Riddle C."/>
            <person name="Sallet E."/>
            <person name="Samain S."/>
            <person name="Samson N."/>
            <person name="Sanders I."/>
            <person name="Saurat O."/>
            <person name="Scarpelli C."/>
            <person name="Schiex T."/>
            <person name="Segurens B."/>
            <person name="Severin A.J."/>
            <person name="Sherrier D.J."/>
            <person name="Shi R."/>
            <person name="Sims S."/>
            <person name="Singer S.R."/>
            <person name="Sinharoy S."/>
            <person name="Sterck L."/>
            <person name="Viollet A."/>
            <person name="Wang B.B."/>
            <person name="Wang K."/>
            <person name="Wang M."/>
            <person name="Wang X."/>
            <person name="Warfsmann J."/>
            <person name="Weissenbach J."/>
            <person name="White D.D."/>
            <person name="White J.D."/>
            <person name="Wiley G.B."/>
            <person name="Wincker P."/>
            <person name="Xing Y."/>
            <person name="Yang L."/>
            <person name="Yao Z."/>
            <person name="Ying F."/>
            <person name="Zhai J."/>
            <person name="Zhou L."/>
            <person name="Zuber A."/>
            <person name="Denarie J."/>
            <person name="Dixon R.A."/>
            <person name="May G.D."/>
            <person name="Schwartz D.C."/>
            <person name="Rogers J."/>
            <person name="Quetier F."/>
            <person name="Town C.D."/>
            <person name="Roe B.A."/>
        </authorList>
    </citation>
    <scope>NUCLEOTIDE SEQUENCE [LARGE SCALE GENOMIC DNA]</scope>
    <source>
        <strain evidence="9">A17</strain>
        <strain evidence="11 12">cv. Jemalong A17</strain>
    </source>
</reference>
<evidence type="ECO:0000313" key="11">
    <source>
        <dbReference type="EnsemblPlants" id="KEH21252"/>
    </source>
</evidence>
<dbReference type="GO" id="GO:0060261">
    <property type="term" value="P:positive regulation of transcription initiation by RNA polymerase II"/>
    <property type="evidence" value="ECO:0007669"/>
    <property type="project" value="InterPro"/>
</dbReference>
<reference evidence="10" key="4">
    <citation type="journal article" date="2018" name="Nat. Plants">
        <title>Whole-genome landscape of Medicago truncatula symbiotic genes.</title>
        <authorList>
            <person name="Pecrix Y."/>
            <person name="Gamas P."/>
            <person name="Carrere S."/>
        </authorList>
    </citation>
    <scope>NUCLEOTIDE SEQUENCE</scope>
    <source>
        <tissue evidence="10">Leaves</tissue>
    </source>
</reference>
<accession>A0A072TUY7</accession>
<dbReference type="InterPro" id="IPR045125">
    <property type="entry name" value="Sub1/Tcp4-like"/>
</dbReference>
<dbReference type="InterPro" id="IPR014876">
    <property type="entry name" value="DEK_C"/>
</dbReference>
<dbReference type="InterPro" id="IPR017415">
    <property type="entry name" value="KELP"/>
</dbReference>
<dbReference type="STRING" id="3880.A0A072TUY7"/>
<dbReference type="InterPro" id="IPR009044">
    <property type="entry name" value="ssDNA-bd_transcriptional_reg"/>
</dbReference>
<evidence type="ECO:0000313" key="9">
    <source>
        <dbReference type="EMBL" id="KEH21252.1"/>
    </source>
</evidence>
<dbReference type="SUPFAM" id="SSF109715">
    <property type="entry name" value="DEK C-terminal domain"/>
    <property type="match status" value="1"/>
</dbReference>
<keyword evidence="12" id="KW-1185">Reference proteome</keyword>